<accession>A0A2A3MBL9</accession>
<proteinExistence type="predicted"/>
<protein>
    <submittedName>
        <fullName evidence="1">Uncharacterized protein</fullName>
    </submittedName>
</protein>
<dbReference type="Proteomes" id="UP000218102">
    <property type="component" value="Unassembled WGS sequence"/>
</dbReference>
<sequence length="96" mass="10976">MFCRRDGCFRGFRFRRLCWGCFAALRGHARSHRFGAEFGQCAIPVGAGMPAKGRKRPPRHALTAPALLQQRQTLPTLQHWQLHPLRNTLQPLSTRV</sequence>
<dbReference type="AlphaFoldDB" id="A0A2A3MBL9"/>
<evidence type="ECO:0000313" key="1">
    <source>
        <dbReference type="EMBL" id="PBJ97485.1"/>
    </source>
</evidence>
<name>A0A2A3MBL9_PSEDL</name>
<gene>
    <name evidence="1" type="ORF">CMV24_01840</name>
</gene>
<reference evidence="1 2" key="1">
    <citation type="submission" date="2017-09" db="EMBL/GenBank/DDBJ databases">
        <authorList>
            <person name="Ehlers B."/>
            <person name="Leendertz F.H."/>
        </authorList>
    </citation>
    <scope>NUCLEOTIDE SEQUENCE [LARGE SCALE GENOMIC DNA]</scope>
    <source>
        <strain evidence="1 2">DJ-1</strain>
    </source>
</reference>
<evidence type="ECO:0000313" key="2">
    <source>
        <dbReference type="Proteomes" id="UP000218102"/>
    </source>
</evidence>
<organism evidence="1 2">
    <name type="scientific">Pseudomonas plecoglossicida</name>
    <dbReference type="NCBI Taxonomy" id="70775"/>
    <lineage>
        <taxon>Bacteria</taxon>
        <taxon>Pseudomonadati</taxon>
        <taxon>Pseudomonadota</taxon>
        <taxon>Gammaproteobacteria</taxon>
        <taxon>Pseudomonadales</taxon>
        <taxon>Pseudomonadaceae</taxon>
        <taxon>Pseudomonas</taxon>
    </lineage>
</organism>
<dbReference type="EMBL" id="NTME01000001">
    <property type="protein sequence ID" value="PBJ97485.1"/>
    <property type="molecule type" value="Genomic_DNA"/>
</dbReference>
<comment type="caution">
    <text evidence="1">The sequence shown here is derived from an EMBL/GenBank/DDBJ whole genome shotgun (WGS) entry which is preliminary data.</text>
</comment>